<evidence type="ECO:0000313" key="2">
    <source>
        <dbReference type="EMBL" id="KFD46599.1"/>
    </source>
</evidence>
<dbReference type="Proteomes" id="UP000030764">
    <property type="component" value="Unassembled WGS sequence"/>
</dbReference>
<feature type="compositionally biased region" description="Polar residues" evidence="1">
    <location>
        <begin position="172"/>
        <end position="187"/>
    </location>
</feature>
<reference evidence="2 3" key="1">
    <citation type="journal article" date="2014" name="Nat. Genet.">
        <title>Genome and transcriptome of the porcine whipworm Trichuris suis.</title>
        <authorList>
            <person name="Jex A.R."/>
            <person name="Nejsum P."/>
            <person name="Schwarz E.M."/>
            <person name="Hu L."/>
            <person name="Young N.D."/>
            <person name="Hall R.S."/>
            <person name="Korhonen P.K."/>
            <person name="Liao S."/>
            <person name="Thamsborg S."/>
            <person name="Xia J."/>
            <person name="Xu P."/>
            <person name="Wang S."/>
            <person name="Scheerlinck J.P."/>
            <person name="Hofmann A."/>
            <person name="Sternberg P.W."/>
            <person name="Wang J."/>
            <person name="Gasser R.B."/>
        </authorList>
    </citation>
    <scope>NUCLEOTIDE SEQUENCE [LARGE SCALE GENOMIC DNA]</scope>
    <source>
        <strain evidence="2">DCEP-RM93M</strain>
    </source>
</reference>
<feature type="region of interest" description="Disordered" evidence="1">
    <location>
        <begin position="212"/>
        <end position="254"/>
    </location>
</feature>
<dbReference type="AlphaFoldDB" id="A0A085LNQ3"/>
<protein>
    <submittedName>
        <fullName evidence="2">Uncharacterized protein</fullName>
    </submittedName>
</protein>
<accession>A0A085LNQ3</accession>
<name>A0A085LNQ3_9BILA</name>
<dbReference type="EMBL" id="KL363362">
    <property type="protein sequence ID" value="KFD46599.1"/>
    <property type="molecule type" value="Genomic_DNA"/>
</dbReference>
<sequence length="342" mass="37170">MNKKDADERKGTTANGHGSGIDVILLDSVSQFAYIQFTVIVVVHSLTKALSARIDEAIIGNLVANVNDVIVQNALNWCHRYMFFAGLITAKNVTLRFESSTEWNGFSGFDTSSRSSRSRRRRYSPLNALDERFSGASSQGAESMCISPANSNSPGNAEILQRKGEGYLDSEAASSSKTPSLANLQPSTGHGIHSQFCGMTAATSTATFSCNSGPSSSTNFRDTKEKSAAQSWGRTSLESNSSPTSKKSGAENLSSTKVQAWRDAIINRCYTDISEELSVAIRGDLVRLILDFALSSFSSWKKSAPRKEASTQPDATPKHQCNLFTNHKKAKRSTRLTKLEEN</sequence>
<proteinExistence type="predicted"/>
<keyword evidence="3" id="KW-1185">Reference proteome</keyword>
<organism evidence="2 3">
    <name type="scientific">Trichuris suis</name>
    <name type="common">pig whipworm</name>
    <dbReference type="NCBI Taxonomy" id="68888"/>
    <lineage>
        <taxon>Eukaryota</taxon>
        <taxon>Metazoa</taxon>
        <taxon>Ecdysozoa</taxon>
        <taxon>Nematoda</taxon>
        <taxon>Enoplea</taxon>
        <taxon>Dorylaimia</taxon>
        <taxon>Trichinellida</taxon>
        <taxon>Trichuridae</taxon>
        <taxon>Trichuris</taxon>
    </lineage>
</organism>
<evidence type="ECO:0000313" key="3">
    <source>
        <dbReference type="Proteomes" id="UP000030764"/>
    </source>
</evidence>
<feature type="region of interest" description="Disordered" evidence="1">
    <location>
        <begin position="168"/>
        <end position="187"/>
    </location>
</feature>
<gene>
    <name evidence="2" type="ORF">M513_12533</name>
</gene>
<evidence type="ECO:0000256" key="1">
    <source>
        <dbReference type="SAM" id="MobiDB-lite"/>
    </source>
</evidence>
<feature type="compositionally biased region" description="Polar residues" evidence="1">
    <location>
        <begin position="228"/>
        <end position="254"/>
    </location>
</feature>